<dbReference type="EMBL" id="KV427605">
    <property type="protein sequence ID" value="KZT13294.1"/>
    <property type="molecule type" value="Genomic_DNA"/>
</dbReference>
<evidence type="ECO:0000313" key="2">
    <source>
        <dbReference type="Proteomes" id="UP000076871"/>
    </source>
</evidence>
<gene>
    <name evidence="1" type="ORF">LAESUDRAFT_710309</name>
</gene>
<dbReference type="InParanoid" id="A0A165IMQ7"/>
<evidence type="ECO:0000313" key="1">
    <source>
        <dbReference type="EMBL" id="KZT13294.1"/>
    </source>
</evidence>
<protein>
    <submittedName>
        <fullName evidence="1">Uncharacterized protein</fullName>
    </submittedName>
</protein>
<accession>A0A165IMQ7</accession>
<sequence length="196" mass="22173">MAHDVRTDFYPASTVDTRLFSTSNILRHTSALSNYRERCPLTFASLIIIMGRLSVHDPCTRAMVGCQHQTSIVVLSGIAEEYFARILFFGFGCKGIEGHRISHERRGRNSANTTGGLYLFQGNIKYICSRNMTTSERAPSSSAIDSQEAVREEFIQRDHQAEKEACKWGRQALEGRTLHQCDGFPISMMRHISEHE</sequence>
<dbReference type="AlphaFoldDB" id="A0A165IMQ7"/>
<dbReference type="GeneID" id="63823785"/>
<dbReference type="RefSeq" id="XP_040770804.1">
    <property type="nucleotide sequence ID" value="XM_040906756.1"/>
</dbReference>
<reference evidence="1 2" key="1">
    <citation type="journal article" date="2016" name="Mol. Biol. Evol.">
        <title>Comparative Genomics of Early-Diverging Mushroom-Forming Fungi Provides Insights into the Origins of Lignocellulose Decay Capabilities.</title>
        <authorList>
            <person name="Nagy L.G."/>
            <person name="Riley R."/>
            <person name="Tritt A."/>
            <person name="Adam C."/>
            <person name="Daum C."/>
            <person name="Floudas D."/>
            <person name="Sun H."/>
            <person name="Yadav J.S."/>
            <person name="Pangilinan J."/>
            <person name="Larsson K.H."/>
            <person name="Matsuura K."/>
            <person name="Barry K."/>
            <person name="Labutti K."/>
            <person name="Kuo R."/>
            <person name="Ohm R.A."/>
            <person name="Bhattacharya S.S."/>
            <person name="Shirouzu T."/>
            <person name="Yoshinaga Y."/>
            <person name="Martin F.M."/>
            <person name="Grigoriev I.V."/>
            <person name="Hibbett D.S."/>
        </authorList>
    </citation>
    <scope>NUCLEOTIDE SEQUENCE [LARGE SCALE GENOMIC DNA]</scope>
    <source>
        <strain evidence="1 2">93-53</strain>
    </source>
</reference>
<organism evidence="1 2">
    <name type="scientific">Laetiporus sulphureus 93-53</name>
    <dbReference type="NCBI Taxonomy" id="1314785"/>
    <lineage>
        <taxon>Eukaryota</taxon>
        <taxon>Fungi</taxon>
        <taxon>Dikarya</taxon>
        <taxon>Basidiomycota</taxon>
        <taxon>Agaricomycotina</taxon>
        <taxon>Agaricomycetes</taxon>
        <taxon>Polyporales</taxon>
        <taxon>Laetiporus</taxon>
    </lineage>
</organism>
<dbReference type="Proteomes" id="UP000076871">
    <property type="component" value="Unassembled WGS sequence"/>
</dbReference>
<name>A0A165IMQ7_9APHY</name>
<proteinExistence type="predicted"/>
<keyword evidence="2" id="KW-1185">Reference proteome</keyword>